<dbReference type="AlphaFoldDB" id="A0AAV3AWT2"/>
<name>A0AAV3AWT2_PYXAD</name>
<dbReference type="Proteomes" id="UP001181693">
    <property type="component" value="Unassembled WGS sequence"/>
</dbReference>
<reference evidence="1" key="1">
    <citation type="thesis" date="2020" institute="ProQuest LLC" country="789 East Eisenhower Parkway, Ann Arbor, MI, USA">
        <title>Comparative Genomics and Chromosome Evolution.</title>
        <authorList>
            <person name="Mudd A.B."/>
        </authorList>
    </citation>
    <scope>NUCLEOTIDE SEQUENCE</scope>
    <source>
        <strain evidence="1">1538</strain>
        <tissue evidence="1">Blood</tissue>
    </source>
</reference>
<evidence type="ECO:0000313" key="2">
    <source>
        <dbReference type="Proteomes" id="UP001181693"/>
    </source>
</evidence>
<accession>A0AAV3AWT2</accession>
<comment type="caution">
    <text evidence="1">The sequence shown here is derived from an EMBL/GenBank/DDBJ whole genome shotgun (WGS) entry which is preliminary data.</text>
</comment>
<keyword evidence="2" id="KW-1185">Reference proteome</keyword>
<dbReference type="EMBL" id="DYDO01000002">
    <property type="protein sequence ID" value="DBA31813.1"/>
    <property type="molecule type" value="Genomic_DNA"/>
</dbReference>
<gene>
    <name evidence="1" type="ORF">GDO54_007586</name>
</gene>
<proteinExistence type="predicted"/>
<evidence type="ECO:0000313" key="1">
    <source>
        <dbReference type="EMBL" id="DBA31813.1"/>
    </source>
</evidence>
<sequence length="88" mass="9795">MLFYNIISVVLWKTLEVFRIFGGDLRQPVICYIAGADLERCKVARALTLLTKQGPQVSSAQGPTVGYTRHCGIGKYSMLQSEPVTFQL</sequence>
<organism evidence="1 2">
    <name type="scientific">Pyxicephalus adspersus</name>
    <name type="common">African bullfrog</name>
    <dbReference type="NCBI Taxonomy" id="30357"/>
    <lineage>
        <taxon>Eukaryota</taxon>
        <taxon>Metazoa</taxon>
        <taxon>Chordata</taxon>
        <taxon>Craniata</taxon>
        <taxon>Vertebrata</taxon>
        <taxon>Euteleostomi</taxon>
        <taxon>Amphibia</taxon>
        <taxon>Batrachia</taxon>
        <taxon>Anura</taxon>
        <taxon>Neobatrachia</taxon>
        <taxon>Ranoidea</taxon>
        <taxon>Pyxicephalidae</taxon>
        <taxon>Pyxicephalinae</taxon>
        <taxon>Pyxicephalus</taxon>
    </lineage>
</organism>
<protein>
    <submittedName>
        <fullName evidence="1">Uncharacterized protein</fullName>
    </submittedName>
</protein>